<dbReference type="CDD" id="cd00833">
    <property type="entry name" value="PKS"/>
    <property type="match status" value="1"/>
</dbReference>
<evidence type="ECO:0000313" key="6">
    <source>
        <dbReference type="EMBL" id="SDT31028.1"/>
    </source>
</evidence>
<keyword evidence="1" id="KW-0596">Phosphopantetheine</keyword>
<dbReference type="PATRIC" id="fig|163011.3.peg.1375"/>
<dbReference type="Proteomes" id="UP000182814">
    <property type="component" value="Chromosome I"/>
</dbReference>
<evidence type="ECO:0000313" key="7">
    <source>
        <dbReference type="Proteomes" id="UP000182814"/>
    </source>
</evidence>
<dbReference type="EMBL" id="VZPO01000002">
    <property type="protein sequence ID" value="KAB0507503.1"/>
    <property type="molecule type" value="Genomic_DNA"/>
</dbReference>
<dbReference type="InterPro" id="IPR020841">
    <property type="entry name" value="PKS_Beta-ketoAc_synthase_dom"/>
</dbReference>
<evidence type="ECO:0000256" key="3">
    <source>
        <dbReference type="RuleBase" id="RU003694"/>
    </source>
</evidence>
<dbReference type="GO" id="GO:0005886">
    <property type="term" value="C:plasma membrane"/>
    <property type="evidence" value="ECO:0007669"/>
    <property type="project" value="TreeGrafter"/>
</dbReference>
<keyword evidence="2" id="KW-0597">Phosphoprotein</keyword>
<dbReference type="Gene3D" id="3.40.47.10">
    <property type="match status" value="1"/>
</dbReference>
<reference evidence="7" key="2">
    <citation type="submission" date="2016-10" db="EMBL/GenBank/DDBJ databases">
        <authorList>
            <person name="Varghese N."/>
            <person name="Submissions S."/>
        </authorList>
    </citation>
    <scope>NUCLEOTIDE SEQUENCE [LARGE SCALE GENOMIC DNA]</scope>
    <source>
        <strain evidence="7">BS3782</strain>
    </source>
</reference>
<evidence type="ECO:0000256" key="2">
    <source>
        <dbReference type="ARBA" id="ARBA00022553"/>
    </source>
</evidence>
<sequence length="1148" mass="123694">MSGAVTTEGDFCFSAMAGEFPGAPSTDALWHLLCEGQIAPVNSMLTRWELNKASIYSAKAGEKDRVYLDSAFCLTDDLSIPSRHEGRQVAIGKKVLQTLLAQLAGQGSALIKERTALVVATSWSDESYFVTGMSEKADAPRGHSFQGYTPGEQVAELAAAFAFGGPALSVDTACSSFPYAIDMAKALINSGQADNAIVMALNTVLPPALFLGFSQLTAFSSRAQMQAFGQDADGIVPGECAVAFLVEPLSQALIAQRRPLGVLRALGLSADGAEGSVFAPGKQAQYTAYQRAYVGLDPNDVDYIETHGTGTPLGDATELGSLNSFFAPHRTDDKKITIGSIKSVIGHPLAAAGGASLAKALMILRHKGIPPQPDYRPSAKVDETCLQLATEQVQPLADRQSAIRVGISSFGFGGANAHLVVDEYIPDNHPAAPLAVPLAAPGVLMLDLAIVEAEAAIGSHCSLQSFKQQLDQPAAPSVIFPYGRFVDYAAAPAQPLLGKFLAQDRVIDIDGFGMGPKPLAHVDPFKLLITDRVNHLLRRLPSGVAGSSGTAMVMCCNMGGERFSNAYSSAHNFYGQAQGMPPGVEVTDVATMLPNMLSGYPAQIFDFKGFHQTLVGTPGLFWQTLLASRQWFKEGITTLLLGAGRFISAEIEIERARHSATVQGEGLGLIALRPYQPDSSDKPLLVIRAAVLAHAANSLDEACQLLGKERGHYQNIEVCELQPDATHASGSLQEITGFLAEASGIETLLAVMLSASAHTVIEVREAGKAVMWLFTEKLQEWSPAAAETTPAIKHPFTLRFAHSAPHELQQVIAPARPVSLVREAQHDGVDVLQLSDMLTNTLLAGLRVRVRAMEGLFTLHRGAEVQRPAHWQRCPENIVIANVQRGPQSLQAQLVVNEAHPYFFDHPLDHIPGILLLEGVLQLIELAMPPLSGRVAYVKTLTIKFQQYVQKQGVIDLHLEHGEDPQVFNAKVMQAGKLMCTCILGMAYSSAFETLPAGEFTATRCRDKALLHKAREENVIVSDMSGIAQGLSVDTLKLPDEHFFQEGDPEHYSMVYFLEVARQCYMQIAHSYLRIPLKTPMNLLALSFTLDRPIPRSSPLSLAPQAGFDAQHQPFKTNRIYIDLFNRGEKIGQASITAQVLSQSVPAA</sequence>
<dbReference type="InterPro" id="IPR014030">
    <property type="entry name" value="Ketoacyl_synth_N"/>
</dbReference>
<dbReference type="GO" id="GO:0004312">
    <property type="term" value="F:fatty acid synthase activity"/>
    <property type="evidence" value="ECO:0007669"/>
    <property type="project" value="TreeGrafter"/>
</dbReference>
<dbReference type="PROSITE" id="PS52004">
    <property type="entry name" value="KS3_2"/>
    <property type="match status" value="1"/>
</dbReference>
<accession>A0A0J6HLK0</accession>
<dbReference type="PANTHER" id="PTHR43775:SF37">
    <property type="entry name" value="SI:DKEY-61P9.11"/>
    <property type="match status" value="1"/>
</dbReference>
<dbReference type="Pfam" id="PF03756">
    <property type="entry name" value="AfsA"/>
    <property type="match status" value="2"/>
</dbReference>
<evidence type="ECO:0000256" key="1">
    <source>
        <dbReference type="ARBA" id="ARBA00022450"/>
    </source>
</evidence>
<protein>
    <submittedName>
        <fullName evidence="6">A-factor biosynthesis hotdog domain-containing protein</fullName>
    </submittedName>
    <submittedName>
        <fullName evidence="5">Polyketide synthase</fullName>
    </submittedName>
</protein>
<reference evidence="6" key="1">
    <citation type="submission" date="2016-10" db="EMBL/GenBank/DDBJ databases">
        <authorList>
            <person name="de Groot N.N."/>
        </authorList>
    </citation>
    <scope>NUCLEOTIDE SEQUENCE [LARGE SCALE GENOMIC DNA]</scope>
    <source>
        <strain evidence="6">BS3782</strain>
    </source>
</reference>
<dbReference type="GO" id="GO:0005737">
    <property type="term" value="C:cytoplasm"/>
    <property type="evidence" value="ECO:0007669"/>
    <property type="project" value="TreeGrafter"/>
</dbReference>
<evidence type="ECO:0000259" key="4">
    <source>
        <dbReference type="PROSITE" id="PS52004"/>
    </source>
</evidence>
<evidence type="ECO:0000313" key="5">
    <source>
        <dbReference type="EMBL" id="KAB0507503.1"/>
    </source>
</evidence>
<comment type="similarity">
    <text evidence="3">Belongs to the thiolase-like superfamily. Beta-ketoacyl-ACP synthases family.</text>
</comment>
<gene>
    <name evidence="5" type="ORF">F7R14_06615</name>
    <name evidence="6" type="ORF">SAMN04490191_3886</name>
</gene>
<dbReference type="AlphaFoldDB" id="A0A0J6HLK0"/>
<dbReference type="GO" id="GO:0071770">
    <property type="term" value="P:DIM/DIP cell wall layer assembly"/>
    <property type="evidence" value="ECO:0007669"/>
    <property type="project" value="TreeGrafter"/>
</dbReference>
<dbReference type="GO" id="GO:0006633">
    <property type="term" value="P:fatty acid biosynthetic process"/>
    <property type="evidence" value="ECO:0007669"/>
    <property type="project" value="TreeGrafter"/>
</dbReference>
<dbReference type="PANTHER" id="PTHR43775">
    <property type="entry name" value="FATTY ACID SYNTHASE"/>
    <property type="match status" value="1"/>
</dbReference>
<feature type="domain" description="Ketosynthase family 3 (KS3)" evidence="4">
    <location>
        <begin position="8"/>
        <end position="423"/>
    </location>
</feature>
<dbReference type="Proteomes" id="UP000434925">
    <property type="component" value="Unassembled WGS sequence"/>
</dbReference>
<keyword evidence="7" id="KW-1185">Reference proteome</keyword>
<dbReference type="InterPro" id="IPR005509">
    <property type="entry name" value="AfsA_hotdog_dom"/>
</dbReference>
<dbReference type="InterPro" id="IPR016039">
    <property type="entry name" value="Thiolase-like"/>
</dbReference>
<dbReference type="SUPFAM" id="SSF53901">
    <property type="entry name" value="Thiolase-like"/>
    <property type="match status" value="3"/>
</dbReference>
<reference evidence="5 8" key="3">
    <citation type="submission" date="2019-09" db="EMBL/GenBank/DDBJ databases">
        <title>Draft genome sequences of 48 bacterial type strains from the CCUG.</title>
        <authorList>
            <person name="Tunovic T."/>
            <person name="Pineiro-Iglesias B."/>
            <person name="Unosson C."/>
            <person name="Inganas E."/>
            <person name="Ohlen M."/>
            <person name="Cardew S."/>
            <person name="Jensie-Markopoulos S."/>
            <person name="Salva-Serra F."/>
            <person name="Jaen-Luchoro D."/>
            <person name="Karlsson R."/>
            <person name="Svensson-Stadler L."/>
            <person name="Chun J."/>
            <person name="Moore E."/>
        </authorList>
    </citation>
    <scope>NUCLEOTIDE SEQUENCE [LARGE SCALE GENOMIC DNA]</scope>
    <source>
        <strain evidence="5 8">CCUG 51522</strain>
    </source>
</reference>
<evidence type="ECO:0000313" key="8">
    <source>
        <dbReference type="Proteomes" id="UP000434925"/>
    </source>
</evidence>
<dbReference type="InterPro" id="IPR014031">
    <property type="entry name" value="Ketoacyl_synth_C"/>
</dbReference>
<dbReference type="Pfam" id="PF02801">
    <property type="entry name" value="Ketoacyl-synt_C"/>
    <property type="match status" value="1"/>
</dbReference>
<dbReference type="Gene3D" id="3.10.129.10">
    <property type="entry name" value="Hotdog Thioesterase"/>
    <property type="match status" value="1"/>
</dbReference>
<dbReference type="RefSeq" id="WP_048393078.1">
    <property type="nucleotide sequence ID" value="NZ_JYLB01000001.1"/>
</dbReference>
<proteinExistence type="inferred from homology"/>
<dbReference type="InterPro" id="IPR050091">
    <property type="entry name" value="PKS_NRPS_Biosynth_Enz"/>
</dbReference>
<dbReference type="SUPFAM" id="SSF54637">
    <property type="entry name" value="Thioesterase/thiol ester dehydrase-isomerase"/>
    <property type="match status" value="1"/>
</dbReference>
<organism evidence="6 7">
    <name type="scientific">Pseudomonas lini</name>
    <dbReference type="NCBI Taxonomy" id="163011"/>
    <lineage>
        <taxon>Bacteria</taxon>
        <taxon>Pseudomonadati</taxon>
        <taxon>Pseudomonadota</taxon>
        <taxon>Gammaproteobacteria</taxon>
        <taxon>Pseudomonadales</taxon>
        <taxon>Pseudomonadaceae</taxon>
        <taxon>Pseudomonas</taxon>
    </lineage>
</organism>
<keyword evidence="3" id="KW-0808">Transferase</keyword>
<dbReference type="SMART" id="SM00825">
    <property type="entry name" value="PKS_KS"/>
    <property type="match status" value="1"/>
</dbReference>
<dbReference type="Pfam" id="PF00109">
    <property type="entry name" value="ketoacyl-synt"/>
    <property type="match status" value="1"/>
</dbReference>
<name>A0A0J6HLK0_9PSED</name>
<dbReference type="InterPro" id="IPR029069">
    <property type="entry name" value="HotDog_dom_sf"/>
</dbReference>
<dbReference type="EMBL" id="LT629746">
    <property type="protein sequence ID" value="SDT31028.1"/>
    <property type="molecule type" value="Genomic_DNA"/>
</dbReference>